<evidence type="ECO:0000256" key="4">
    <source>
        <dbReference type="ARBA" id="ARBA00022568"/>
    </source>
</evidence>
<keyword evidence="7 10" id="KW-1133">Transmembrane helix</keyword>
<dbReference type="FunFam" id="1.20.1420.30:FF:000026">
    <property type="entry name" value="Vacuolar calcium ion transporter"/>
    <property type="match status" value="1"/>
</dbReference>
<keyword evidence="10" id="KW-0926">Vacuole</keyword>
<dbReference type="GO" id="GO:0000329">
    <property type="term" value="C:fungal-type vacuole membrane"/>
    <property type="evidence" value="ECO:0007669"/>
    <property type="project" value="TreeGrafter"/>
</dbReference>
<gene>
    <name evidence="13" type="ORF">CAC42_6448</name>
</gene>
<evidence type="ECO:0000256" key="1">
    <source>
        <dbReference type="ARBA" id="ARBA00004127"/>
    </source>
</evidence>
<evidence type="ECO:0000256" key="2">
    <source>
        <dbReference type="ARBA" id="ARBA00008170"/>
    </source>
</evidence>
<dbReference type="InterPro" id="IPR004837">
    <property type="entry name" value="NaCa_Exmemb"/>
</dbReference>
<dbReference type="InterPro" id="IPR004713">
    <property type="entry name" value="CaH_exchang"/>
</dbReference>
<dbReference type="InterPro" id="IPR044880">
    <property type="entry name" value="NCX_ion-bd_dom_sf"/>
</dbReference>
<feature type="transmembrane region" description="Helical" evidence="10">
    <location>
        <begin position="221"/>
        <end position="243"/>
    </location>
</feature>
<comment type="subcellular location">
    <subcellularLocation>
        <location evidence="1">Endomembrane system</location>
        <topology evidence="1">Multi-pass membrane protein</topology>
    </subcellularLocation>
    <subcellularLocation>
        <location evidence="10">Vacuole membrane</location>
    </subcellularLocation>
</comment>
<organism evidence="13 14">
    <name type="scientific">Sphaceloma murrayae</name>
    <dbReference type="NCBI Taxonomy" id="2082308"/>
    <lineage>
        <taxon>Eukaryota</taxon>
        <taxon>Fungi</taxon>
        <taxon>Dikarya</taxon>
        <taxon>Ascomycota</taxon>
        <taxon>Pezizomycotina</taxon>
        <taxon>Dothideomycetes</taxon>
        <taxon>Dothideomycetidae</taxon>
        <taxon>Myriangiales</taxon>
        <taxon>Elsinoaceae</taxon>
        <taxon>Sphaceloma</taxon>
    </lineage>
</organism>
<comment type="caution">
    <text evidence="10">Lacks conserved residue(s) required for the propagation of feature annotation.</text>
</comment>
<proteinExistence type="inferred from homology"/>
<dbReference type="GO" id="GO:0015369">
    <property type="term" value="F:calcium:proton antiporter activity"/>
    <property type="evidence" value="ECO:0007669"/>
    <property type="project" value="UniProtKB-UniRule"/>
</dbReference>
<feature type="compositionally biased region" description="Basic and acidic residues" evidence="11">
    <location>
        <begin position="15"/>
        <end position="28"/>
    </location>
</feature>
<feature type="transmembrane region" description="Helical" evidence="10">
    <location>
        <begin position="383"/>
        <end position="407"/>
    </location>
</feature>
<dbReference type="GO" id="GO:0012505">
    <property type="term" value="C:endomembrane system"/>
    <property type="evidence" value="ECO:0007669"/>
    <property type="project" value="UniProtKB-SubCell"/>
</dbReference>
<dbReference type="InParanoid" id="A0A2K1QMW5"/>
<feature type="transmembrane region" description="Helical" evidence="10">
    <location>
        <begin position="413"/>
        <end position="436"/>
    </location>
</feature>
<evidence type="ECO:0000256" key="6">
    <source>
        <dbReference type="ARBA" id="ARBA00022837"/>
    </source>
</evidence>
<dbReference type="PANTHER" id="PTHR31503">
    <property type="entry name" value="VACUOLAR CALCIUM ION TRANSPORTER"/>
    <property type="match status" value="1"/>
</dbReference>
<reference evidence="13 14" key="1">
    <citation type="submission" date="2017-06" db="EMBL/GenBank/DDBJ databases">
        <title>Draft genome sequence of a variant of Elsinoe murrayae.</title>
        <authorList>
            <person name="Cheng Q."/>
        </authorList>
    </citation>
    <scope>NUCLEOTIDE SEQUENCE [LARGE SCALE GENOMIC DNA]</scope>
    <source>
        <strain evidence="13 14">CQ-2017a</strain>
    </source>
</reference>
<dbReference type="STRING" id="2082308.A0A2K1QMW5"/>
<dbReference type="InterPro" id="IPR004798">
    <property type="entry name" value="CAX-like"/>
</dbReference>
<evidence type="ECO:0000259" key="12">
    <source>
        <dbReference type="Pfam" id="PF01699"/>
    </source>
</evidence>
<keyword evidence="14" id="KW-1185">Reference proteome</keyword>
<keyword evidence="10" id="KW-0050">Antiport</keyword>
<feature type="transmembrane region" description="Helical" evidence="10">
    <location>
        <begin position="319"/>
        <end position="337"/>
    </location>
</feature>
<evidence type="ECO:0000256" key="10">
    <source>
        <dbReference type="RuleBase" id="RU365028"/>
    </source>
</evidence>
<dbReference type="Proteomes" id="UP000243797">
    <property type="component" value="Unassembled WGS sequence"/>
</dbReference>
<evidence type="ECO:0000256" key="3">
    <source>
        <dbReference type="ARBA" id="ARBA00022448"/>
    </source>
</evidence>
<dbReference type="NCBIfam" id="TIGR00378">
    <property type="entry name" value="cax"/>
    <property type="match status" value="1"/>
</dbReference>
<evidence type="ECO:0000256" key="7">
    <source>
        <dbReference type="ARBA" id="ARBA00022989"/>
    </source>
</evidence>
<feature type="region of interest" description="Disordered" evidence="11">
    <location>
        <begin position="1"/>
        <end position="32"/>
    </location>
</feature>
<dbReference type="PANTHER" id="PTHR31503:SF14">
    <property type="entry name" value="VACUOLAR CALCIUM ION TRANSPORTER"/>
    <property type="match status" value="1"/>
</dbReference>
<feature type="domain" description="Sodium/calcium exchanger membrane region" evidence="12">
    <location>
        <begin position="318"/>
        <end position="461"/>
    </location>
</feature>
<accession>A0A2K1QMW5</accession>
<dbReference type="Pfam" id="PF01699">
    <property type="entry name" value="Na_Ca_ex"/>
    <property type="match status" value="2"/>
</dbReference>
<keyword evidence="8 10" id="KW-0406">Ion transport</keyword>
<comment type="similarity">
    <text evidence="2 10">Belongs to the Ca(2+):cation antiporter (CaCA) (TC 2.A.19) family.</text>
</comment>
<evidence type="ECO:0000256" key="9">
    <source>
        <dbReference type="ARBA" id="ARBA00023136"/>
    </source>
</evidence>
<feature type="transmembrane region" description="Helical" evidence="10">
    <location>
        <begin position="122"/>
        <end position="141"/>
    </location>
</feature>
<feature type="transmembrane region" description="Helical" evidence="10">
    <location>
        <begin position="443"/>
        <end position="463"/>
    </location>
</feature>
<feature type="transmembrane region" description="Helical" evidence="10">
    <location>
        <begin position="188"/>
        <end position="209"/>
    </location>
</feature>
<evidence type="ECO:0000256" key="11">
    <source>
        <dbReference type="SAM" id="MobiDB-lite"/>
    </source>
</evidence>
<evidence type="ECO:0000256" key="5">
    <source>
        <dbReference type="ARBA" id="ARBA00022692"/>
    </source>
</evidence>
<protein>
    <recommendedName>
        <fullName evidence="10">Vacuolar calcium ion transporter</fullName>
    </recommendedName>
</protein>
<dbReference type="AlphaFoldDB" id="A0A2K1QMW5"/>
<dbReference type="EMBL" id="NKHZ01000058">
    <property type="protein sequence ID" value="PNS16341.1"/>
    <property type="molecule type" value="Genomic_DNA"/>
</dbReference>
<evidence type="ECO:0000256" key="8">
    <source>
        <dbReference type="ARBA" id="ARBA00023065"/>
    </source>
</evidence>
<comment type="function">
    <text evidence="10">Has a role in promoting intracellular calcium ion sequestration via the exchange of calcium ions for hydrogen ions across the vacuolar membrane. Involved also in manganese ion homeostasis via its uptake into the vacuole.</text>
</comment>
<dbReference type="Gene3D" id="1.20.1420.30">
    <property type="entry name" value="NCX, central ion-binding region"/>
    <property type="match status" value="2"/>
</dbReference>
<keyword evidence="3 10" id="KW-0813">Transport</keyword>
<sequence length="473" mass="52461">MTTRPKPATTSRPRSRYESPRPRYDSPRTDGYYEEQYMTEPKRAPGLAEKLHLPHIRHNHNGHPVTPGIRPEGESGRRGINPVHFFTIIWRSSCTASKWVNVLWPFVPAAIVMHFVRPAEHLWIFILAYVAMVPSANLLGFAGQELARKIPKVVGVVLETTLGSLVEIILFMVLLVTERDYGGPVIRAAILGSILANLLLCLGACFFFGGLKRQEQEFHDAISEVGSNLMLVAGMALVIPTAYFTALEARLATEELDTEVRRISRATAIVLLFAFCAYVYFQTSSHHGLYDDILELDELRDQDRNKDLRKPKLTLTESLVALVFAIAFVSMMAVFLVQQIPYMVEEVGISDAFLGLILVPLVEKAAEHLTAVDEAYDNQMNFALSHVLGASIQTALLNTPLVVLVAWGLKINFALNFELFDAVVLILAILVVGGFLRDGKSNYLEGALCVFVYILIAVAAFFYPNPPGHGSGH</sequence>
<keyword evidence="4 10" id="KW-0109">Calcium transport</keyword>
<feature type="domain" description="Sodium/calcium exchanger membrane region" evidence="12">
    <location>
        <begin position="122"/>
        <end position="283"/>
    </location>
</feature>
<evidence type="ECO:0000313" key="13">
    <source>
        <dbReference type="EMBL" id="PNS16341.1"/>
    </source>
</evidence>
<dbReference type="OrthoDB" id="1699231at2759"/>
<dbReference type="GO" id="GO:0006874">
    <property type="term" value="P:intracellular calcium ion homeostasis"/>
    <property type="evidence" value="ECO:0007669"/>
    <property type="project" value="TreeGrafter"/>
</dbReference>
<comment type="caution">
    <text evidence="13">The sequence shown here is derived from an EMBL/GenBank/DDBJ whole genome shotgun (WGS) entry which is preliminary data.</text>
</comment>
<feature type="transmembrane region" description="Helical" evidence="10">
    <location>
        <begin position="153"/>
        <end position="176"/>
    </location>
</feature>
<keyword evidence="6 10" id="KW-0106">Calcium</keyword>
<feature type="transmembrane region" description="Helical" evidence="10">
    <location>
        <begin position="263"/>
        <end position="281"/>
    </location>
</feature>
<evidence type="ECO:0000313" key="14">
    <source>
        <dbReference type="Proteomes" id="UP000243797"/>
    </source>
</evidence>
<keyword evidence="9 10" id="KW-0472">Membrane</keyword>
<keyword evidence="5 10" id="KW-0812">Transmembrane</keyword>
<name>A0A2K1QMW5_9PEZI</name>